<dbReference type="NCBIfam" id="TIGR02874">
    <property type="entry name" value="spore_ytfJ"/>
    <property type="match status" value="1"/>
</dbReference>
<dbReference type="PANTHER" id="PTHR39162">
    <property type="entry name" value="GLL3345 PROTEIN"/>
    <property type="match status" value="1"/>
</dbReference>
<feature type="region of interest" description="Disordered" evidence="1">
    <location>
        <begin position="125"/>
        <end position="153"/>
    </location>
</feature>
<dbReference type="EMBL" id="JAHHQF010000047">
    <property type="protein sequence ID" value="MBT9281966.1"/>
    <property type="molecule type" value="Genomic_DNA"/>
</dbReference>
<dbReference type="PANTHER" id="PTHR39162:SF1">
    <property type="entry name" value="SPORULATION PROTEIN YTFJ"/>
    <property type="match status" value="1"/>
</dbReference>
<accession>A0A947D0L7</accession>
<protein>
    <submittedName>
        <fullName evidence="2">GerW family sporulation protein</fullName>
    </submittedName>
</protein>
<dbReference type="Pfam" id="PF09579">
    <property type="entry name" value="Spore_YtfJ"/>
    <property type="match status" value="1"/>
</dbReference>
<comment type="caution">
    <text evidence="2">The sequence shown here is derived from an EMBL/GenBank/DDBJ whole genome shotgun (WGS) entry which is preliminary data.</text>
</comment>
<dbReference type="AlphaFoldDB" id="A0A947D0L7"/>
<evidence type="ECO:0000313" key="3">
    <source>
        <dbReference type="Proteomes" id="UP000748108"/>
    </source>
</evidence>
<name>A0A947D0L7_HYDSH</name>
<dbReference type="PIRSF" id="PIRSF021377">
    <property type="entry name" value="YtfJ"/>
    <property type="match status" value="1"/>
</dbReference>
<proteinExistence type="predicted"/>
<gene>
    <name evidence="2" type="primary">ytfJ</name>
    <name evidence="2" type="ORF">KM312_04825</name>
</gene>
<dbReference type="InterPro" id="IPR014229">
    <property type="entry name" value="Spore_YtfJ"/>
</dbReference>
<dbReference type="Proteomes" id="UP000748108">
    <property type="component" value="Unassembled WGS sequence"/>
</dbReference>
<evidence type="ECO:0000256" key="1">
    <source>
        <dbReference type="SAM" id="MobiDB-lite"/>
    </source>
</evidence>
<sequence>MDSAHPLEGLMAKALENLKGMVDVSTIIGEPVVTPDGSTVLPISKVGFGFVAGGTEYDPGTGGQDAAFPFGGGSGGGVSIQPVGFLVVGRSDVRFIPLDPQVHLYDRLIDFAPKALERLQTMLKGGRNETGASGGGLDGGRRGRSIPVEEGEA</sequence>
<evidence type="ECO:0000313" key="2">
    <source>
        <dbReference type="EMBL" id="MBT9281966.1"/>
    </source>
</evidence>
<reference evidence="2" key="1">
    <citation type="journal article" date="2021" name="Microbiology">
        <title>Metagenomic Analysis of the Microbial Community in the Underground Coal Fire Area (Kemerovo Region, Russia) Revealed Predominance of Thermophilic Members of the Phyla Deinococcus-thermus, Aquificae, and Firmicutes.</title>
        <authorList>
            <person name="Kadnikov V."/>
            <person name="Mardanov A.V."/>
            <person name="Beletsky A.V."/>
            <person name="Karnachuk O.V."/>
            <person name="Ravin N.V."/>
        </authorList>
    </citation>
    <scope>NUCLEOTIDE SEQUENCE</scope>
    <source>
        <strain evidence="2">RBS10-49</strain>
    </source>
</reference>
<organism evidence="2 3">
    <name type="scientific">Hydrogenibacillus schlegelii</name>
    <name type="common">Bacillus schlegelii</name>
    <dbReference type="NCBI Taxonomy" id="1484"/>
    <lineage>
        <taxon>Bacteria</taxon>
        <taxon>Bacillati</taxon>
        <taxon>Bacillota</taxon>
        <taxon>Bacilli</taxon>
        <taxon>Bacillales</taxon>
        <taxon>Bacillales Family X. Incertae Sedis</taxon>
        <taxon>Hydrogenibacillus</taxon>
    </lineage>
</organism>